<evidence type="ECO:0000256" key="5">
    <source>
        <dbReference type="SAM" id="Phobius"/>
    </source>
</evidence>
<dbReference type="InterPro" id="IPR050360">
    <property type="entry name" value="MFS_Sugar_Transporters"/>
</dbReference>
<reference evidence="6" key="1">
    <citation type="submission" date="2023-04" db="EMBL/GenBank/DDBJ databases">
        <title>Black Yeasts Isolated from many extreme environments.</title>
        <authorList>
            <person name="Coleine C."/>
            <person name="Stajich J.E."/>
            <person name="Selbmann L."/>
        </authorList>
    </citation>
    <scope>NUCLEOTIDE SEQUENCE</scope>
    <source>
        <strain evidence="6">CCFEE 5312</strain>
    </source>
</reference>
<protein>
    <recommendedName>
        <fullName evidence="8">Major facilitator superfamily (MFS) profile domain-containing protein</fullName>
    </recommendedName>
</protein>
<sequence length="173" mass="19265">MLVIFWARFEAGGNTSKTLGSLAIFSMFVFLCGFGWIMNAFAYESEIPTIRPQAKLRSSYTYPPEILPTDIRAAGMGLGFGIKMAWIICLVQVTPIAIENISWRYFLVFIFLDIIFLVGVYFYFPETANTPLEEVARLFGDDVAVTLADANGKGVVDGAEDKTNIELVEHART</sequence>
<evidence type="ECO:0000256" key="1">
    <source>
        <dbReference type="ARBA" id="ARBA00004141"/>
    </source>
</evidence>
<evidence type="ECO:0000313" key="6">
    <source>
        <dbReference type="EMBL" id="KAK3058685.1"/>
    </source>
</evidence>
<evidence type="ECO:0000313" key="7">
    <source>
        <dbReference type="Proteomes" id="UP001271007"/>
    </source>
</evidence>
<name>A0AAJ0GJA3_9PEZI</name>
<feature type="transmembrane region" description="Helical" evidence="5">
    <location>
        <begin position="21"/>
        <end position="43"/>
    </location>
</feature>
<dbReference type="InterPro" id="IPR036259">
    <property type="entry name" value="MFS_trans_sf"/>
</dbReference>
<dbReference type="GO" id="GO:0016020">
    <property type="term" value="C:membrane"/>
    <property type="evidence" value="ECO:0007669"/>
    <property type="project" value="UniProtKB-SubCell"/>
</dbReference>
<keyword evidence="4 5" id="KW-0472">Membrane</keyword>
<evidence type="ECO:0000256" key="2">
    <source>
        <dbReference type="ARBA" id="ARBA00022692"/>
    </source>
</evidence>
<accession>A0AAJ0GJA3</accession>
<proteinExistence type="predicted"/>
<evidence type="ECO:0000256" key="4">
    <source>
        <dbReference type="ARBA" id="ARBA00023136"/>
    </source>
</evidence>
<keyword evidence="3 5" id="KW-1133">Transmembrane helix</keyword>
<comment type="caution">
    <text evidence="6">The sequence shown here is derived from an EMBL/GenBank/DDBJ whole genome shotgun (WGS) entry which is preliminary data.</text>
</comment>
<dbReference type="PANTHER" id="PTHR48022:SF11">
    <property type="entry name" value="MONOSACCHARIDE TRANSPORTER (HXT8), PUTATIVE (AFU_ORTHOLOGUE AFUA_2G08120)-RELATED"/>
    <property type="match status" value="1"/>
</dbReference>
<dbReference type="Proteomes" id="UP001271007">
    <property type="component" value="Unassembled WGS sequence"/>
</dbReference>
<dbReference type="EMBL" id="JAWDJX010000001">
    <property type="protein sequence ID" value="KAK3058685.1"/>
    <property type="molecule type" value="Genomic_DNA"/>
</dbReference>
<dbReference type="PANTHER" id="PTHR48022">
    <property type="entry name" value="PLASTIDIC GLUCOSE TRANSPORTER 4"/>
    <property type="match status" value="1"/>
</dbReference>
<dbReference type="AlphaFoldDB" id="A0AAJ0GJA3"/>
<organism evidence="6 7">
    <name type="scientific">Extremus antarcticus</name>
    <dbReference type="NCBI Taxonomy" id="702011"/>
    <lineage>
        <taxon>Eukaryota</taxon>
        <taxon>Fungi</taxon>
        <taxon>Dikarya</taxon>
        <taxon>Ascomycota</taxon>
        <taxon>Pezizomycotina</taxon>
        <taxon>Dothideomycetes</taxon>
        <taxon>Dothideomycetidae</taxon>
        <taxon>Mycosphaerellales</taxon>
        <taxon>Extremaceae</taxon>
        <taxon>Extremus</taxon>
    </lineage>
</organism>
<feature type="transmembrane region" description="Helical" evidence="5">
    <location>
        <begin position="73"/>
        <end position="93"/>
    </location>
</feature>
<dbReference type="Gene3D" id="1.20.1250.20">
    <property type="entry name" value="MFS general substrate transporter like domains"/>
    <property type="match status" value="1"/>
</dbReference>
<gene>
    <name evidence="6" type="ORF">LTR09_000250</name>
</gene>
<dbReference type="Pfam" id="PF00083">
    <property type="entry name" value="Sugar_tr"/>
    <property type="match status" value="1"/>
</dbReference>
<keyword evidence="7" id="KW-1185">Reference proteome</keyword>
<dbReference type="SUPFAM" id="SSF103473">
    <property type="entry name" value="MFS general substrate transporter"/>
    <property type="match status" value="1"/>
</dbReference>
<keyword evidence="2 5" id="KW-0812">Transmembrane</keyword>
<comment type="subcellular location">
    <subcellularLocation>
        <location evidence="1">Membrane</location>
        <topology evidence="1">Multi-pass membrane protein</topology>
    </subcellularLocation>
</comment>
<evidence type="ECO:0000256" key="3">
    <source>
        <dbReference type="ARBA" id="ARBA00022989"/>
    </source>
</evidence>
<evidence type="ECO:0008006" key="8">
    <source>
        <dbReference type="Google" id="ProtNLM"/>
    </source>
</evidence>
<dbReference type="GO" id="GO:0005351">
    <property type="term" value="F:carbohydrate:proton symporter activity"/>
    <property type="evidence" value="ECO:0007669"/>
    <property type="project" value="TreeGrafter"/>
</dbReference>
<feature type="transmembrane region" description="Helical" evidence="5">
    <location>
        <begin position="105"/>
        <end position="124"/>
    </location>
</feature>
<dbReference type="InterPro" id="IPR005828">
    <property type="entry name" value="MFS_sugar_transport-like"/>
</dbReference>